<organism evidence="1">
    <name type="scientific">Oikopleura dioica</name>
    <name type="common">Tunicate</name>
    <dbReference type="NCBI Taxonomy" id="34765"/>
    <lineage>
        <taxon>Eukaryota</taxon>
        <taxon>Metazoa</taxon>
        <taxon>Chordata</taxon>
        <taxon>Tunicata</taxon>
        <taxon>Appendicularia</taxon>
        <taxon>Copelata</taxon>
        <taxon>Oikopleuridae</taxon>
        <taxon>Oikopleura</taxon>
    </lineage>
</organism>
<accession>E4XI41</accession>
<dbReference type="Proteomes" id="UP000001307">
    <property type="component" value="Unassembled WGS sequence"/>
</dbReference>
<evidence type="ECO:0000313" key="1">
    <source>
        <dbReference type="EMBL" id="CBY10257.1"/>
    </source>
</evidence>
<keyword evidence="2" id="KW-1185">Reference proteome</keyword>
<dbReference type="EMBL" id="FN653053">
    <property type="protein sequence ID" value="CBY10257.1"/>
    <property type="molecule type" value="Genomic_DNA"/>
</dbReference>
<sequence>MVDAISLHENMSHEFFDDASLAQSMSLPALGSENEEDILSDGWNADLGDTFAHPLERTFFEIEDDFGIDAAIQRVTICNIIYGKTVETADAMARLCFAYQDAGYHEQVHKHLMLLKAAAEGRPGARMESGSGNDLVKAKIDLVAAGHFLQKKDYQR</sequence>
<gene>
    <name evidence="1" type="ORF">GSOID_T00011194001</name>
</gene>
<protein>
    <submittedName>
        <fullName evidence="1">Uncharacterized protein</fullName>
    </submittedName>
</protein>
<proteinExistence type="predicted"/>
<dbReference type="AlphaFoldDB" id="E4XI41"/>
<dbReference type="OrthoDB" id="10313671at2759"/>
<name>E4XI41_OIKDI</name>
<evidence type="ECO:0000313" key="2">
    <source>
        <dbReference type="Proteomes" id="UP000001307"/>
    </source>
</evidence>
<dbReference type="InParanoid" id="E4XI41"/>
<reference evidence="1" key="1">
    <citation type="journal article" date="2010" name="Science">
        <title>Plasticity of animal genome architecture unmasked by rapid evolution of a pelagic tunicate.</title>
        <authorList>
            <person name="Denoeud F."/>
            <person name="Henriet S."/>
            <person name="Mungpakdee S."/>
            <person name="Aury J.M."/>
            <person name="Da Silva C."/>
            <person name="Brinkmann H."/>
            <person name="Mikhaleva J."/>
            <person name="Olsen L.C."/>
            <person name="Jubin C."/>
            <person name="Canestro C."/>
            <person name="Bouquet J.M."/>
            <person name="Danks G."/>
            <person name="Poulain J."/>
            <person name="Campsteijn C."/>
            <person name="Adamski M."/>
            <person name="Cross I."/>
            <person name="Yadetie F."/>
            <person name="Muffato M."/>
            <person name="Louis A."/>
            <person name="Butcher S."/>
            <person name="Tsagkogeorga G."/>
            <person name="Konrad A."/>
            <person name="Singh S."/>
            <person name="Jensen M.F."/>
            <person name="Cong E.H."/>
            <person name="Eikeseth-Otteraa H."/>
            <person name="Noel B."/>
            <person name="Anthouard V."/>
            <person name="Porcel B.M."/>
            <person name="Kachouri-Lafond R."/>
            <person name="Nishino A."/>
            <person name="Ugolini M."/>
            <person name="Chourrout P."/>
            <person name="Nishida H."/>
            <person name="Aasland R."/>
            <person name="Huzurbazar S."/>
            <person name="Westhof E."/>
            <person name="Delsuc F."/>
            <person name="Lehrach H."/>
            <person name="Reinhardt R."/>
            <person name="Weissenbach J."/>
            <person name="Roy S.W."/>
            <person name="Artiguenave F."/>
            <person name="Postlethwait J.H."/>
            <person name="Manak J.R."/>
            <person name="Thompson E.M."/>
            <person name="Jaillon O."/>
            <person name="Du Pasquier L."/>
            <person name="Boudinot P."/>
            <person name="Liberles D.A."/>
            <person name="Volff J.N."/>
            <person name="Philippe H."/>
            <person name="Lenhard B."/>
            <person name="Roest Crollius H."/>
            <person name="Wincker P."/>
            <person name="Chourrout D."/>
        </authorList>
    </citation>
    <scope>NUCLEOTIDE SEQUENCE [LARGE SCALE GENOMIC DNA]</scope>
</reference>